<evidence type="ECO:0000256" key="7">
    <source>
        <dbReference type="ARBA" id="ARBA00034695"/>
    </source>
</evidence>
<accession>E2A7Y8</accession>
<evidence type="ECO:0000256" key="8">
    <source>
        <dbReference type="SAM" id="MobiDB-lite"/>
    </source>
</evidence>
<dbReference type="GO" id="GO:0006397">
    <property type="term" value="P:mRNA processing"/>
    <property type="evidence" value="ECO:0007669"/>
    <property type="project" value="UniProtKB-KW"/>
</dbReference>
<dbReference type="PANTHER" id="PTHR39267">
    <property type="entry name" value="SURVIVAL MOTOR NEURON-LIKE PROTEIN 1"/>
    <property type="match status" value="1"/>
</dbReference>
<dbReference type="CDD" id="cd22851">
    <property type="entry name" value="SMN_N"/>
    <property type="match status" value="1"/>
</dbReference>
<dbReference type="Pfam" id="PF06003">
    <property type="entry name" value="SMN_Tudor"/>
    <property type="match status" value="1"/>
</dbReference>
<dbReference type="FunCoup" id="E2A7Y8">
    <property type="interactions" value="686"/>
</dbReference>
<evidence type="ECO:0000256" key="4">
    <source>
        <dbReference type="ARBA" id="ARBA00022664"/>
    </source>
</evidence>
<dbReference type="Pfam" id="PF20636">
    <property type="entry name" value="SMN_G2-BD"/>
    <property type="match status" value="1"/>
</dbReference>
<gene>
    <name evidence="10" type="ORF">EAG_09848</name>
</gene>
<dbReference type="AlphaFoldDB" id="E2A7Y8"/>
<feature type="domain" description="Tudor" evidence="9">
    <location>
        <begin position="74"/>
        <end position="137"/>
    </location>
</feature>
<organism evidence="11">
    <name type="scientific">Camponotus floridanus</name>
    <name type="common">Florida carpenter ant</name>
    <dbReference type="NCBI Taxonomy" id="104421"/>
    <lineage>
        <taxon>Eukaryota</taxon>
        <taxon>Metazoa</taxon>
        <taxon>Ecdysozoa</taxon>
        <taxon>Arthropoda</taxon>
        <taxon>Hexapoda</taxon>
        <taxon>Insecta</taxon>
        <taxon>Pterygota</taxon>
        <taxon>Neoptera</taxon>
        <taxon>Endopterygota</taxon>
        <taxon>Hymenoptera</taxon>
        <taxon>Apocrita</taxon>
        <taxon>Aculeata</taxon>
        <taxon>Formicoidea</taxon>
        <taxon>Formicidae</taxon>
        <taxon>Formicinae</taxon>
        <taxon>Camponotus</taxon>
    </lineage>
</organism>
<evidence type="ECO:0000256" key="2">
    <source>
        <dbReference type="ARBA" id="ARBA00004408"/>
    </source>
</evidence>
<dbReference type="InterPro" id="IPR040424">
    <property type="entry name" value="Smn1"/>
</dbReference>
<dbReference type="InterPro" id="IPR049481">
    <property type="entry name" value="SMN_G2-BD"/>
</dbReference>
<comment type="similarity">
    <text evidence="3">Belongs to the SMN family.</text>
</comment>
<dbReference type="OrthoDB" id="197400at2759"/>
<evidence type="ECO:0000259" key="9">
    <source>
        <dbReference type="PROSITE" id="PS50304"/>
    </source>
</evidence>
<dbReference type="InParanoid" id="E2A7Y8"/>
<evidence type="ECO:0000256" key="5">
    <source>
        <dbReference type="ARBA" id="ARBA00023187"/>
    </source>
</evidence>
<dbReference type="SMART" id="SM00333">
    <property type="entry name" value="TUDOR"/>
    <property type="match status" value="1"/>
</dbReference>
<dbReference type="PANTHER" id="PTHR39267:SF1">
    <property type="entry name" value="SURVIVAL MOTOR NEURON PROTEIN"/>
    <property type="match status" value="1"/>
</dbReference>
<dbReference type="SUPFAM" id="SSF63748">
    <property type="entry name" value="Tudor/PWWP/MBT"/>
    <property type="match status" value="1"/>
</dbReference>
<keyword evidence="4" id="KW-0507">mRNA processing</keyword>
<dbReference type="InterPro" id="IPR002999">
    <property type="entry name" value="Tudor"/>
</dbReference>
<feature type="compositionally biased region" description="Polar residues" evidence="8">
    <location>
        <begin position="148"/>
        <end position="160"/>
    </location>
</feature>
<sequence length="186" mass="20870">MSNENVLFLRGSGNKSEDEDVWDDTALIQAYDKAVTLAKEEVAKRIAMDVCNQQTTQKSQSYKHMNHTKKIPTKWSIGAPCRAVYSVDGEIYEAIIIKIHEESGICTVKFVGYQNVEKVKLSSLMESGGLQSQIAQQKDALAQKSNEESINSDTSAYSSQNSKQINGYYHGLKQAKINQQKRRNCQ</sequence>
<keyword evidence="5" id="KW-0508">mRNA splicing</keyword>
<proteinExistence type="inferred from homology"/>
<dbReference type="EMBL" id="GL437442">
    <property type="protein sequence ID" value="EFN70467.1"/>
    <property type="molecule type" value="Genomic_DNA"/>
</dbReference>
<evidence type="ECO:0000256" key="1">
    <source>
        <dbReference type="ARBA" id="ARBA00004216"/>
    </source>
</evidence>
<evidence type="ECO:0000313" key="11">
    <source>
        <dbReference type="Proteomes" id="UP000000311"/>
    </source>
</evidence>
<evidence type="ECO:0000313" key="10">
    <source>
        <dbReference type="EMBL" id="EFN70467.1"/>
    </source>
</evidence>
<evidence type="ECO:0000256" key="6">
    <source>
        <dbReference type="ARBA" id="ARBA00023242"/>
    </source>
</evidence>
<comment type="subcellular location">
    <subcellularLocation>
        <location evidence="1">Cytoplasm</location>
        <location evidence="1">Myofibril</location>
        <location evidence="1">Sarcomere</location>
        <location evidence="1">Z line</location>
    </subcellularLocation>
    <subcellularLocation>
        <location evidence="2">Nucleus</location>
        <location evidence="2">Cajal body</location>
    </subcellularLocation>
    <subcellularLocation>
        <location evidence="7">Nucleus</location>
        <location evidence="7">Gem</location>
    </subcellularLocation>
</comment>
<dbReference type="OMA" id="NARENEH"/>
<reference evidence="10 11" key="1">
    <citation type="journal article" date="2010" name="Science">
        <title>Genomic comparison of the ants Camponotus floridanus and Harpegnathos saltator.</title>
        <authorList>
            <person name="Bonasio R."/>
            <person name="Zhang G."/>
            <person name="Ye C."/>
            <person name="Mutti N.S."/>
            <person name="Fang X."/>
            <person name="Qin N."/>
            <person name="Donahue G."/>
            <person name="Yang P."/>
            <person name="Li Q."/>
            <person name="Li C."/>
            <person name="Zhang P."/>
            <person name="Huang Z."/>
            <person name="Berger S.L."/>
            <person name="Reinberg D."/>
            <person name="Wang J."/>
            <person name="Liebig J."/>
        </authorList>
    </citation>
    <scope>NUCLEOTIDE SEQUENCE [LARGE SCALE GENOMIC DNA]</scope>
    <source>
        <strain evidence="11">C129</strain>
    </source>
</reference>
<dbReference type="GO" id="GO:0003723">
    <property type="term" value="F:RNA binding"/>
    <property type="evidence" value="ECO:0007669"/>
    <property type="project" value="InterPro"/>
</dbReference>
<protein>
    <submittedName>
        <fullName evidence="10">Survival motor neuron protein</fullName>
    </submittedName>
</protein>
<dbReference type="Gene3D" id="2.30.30.140">
    <property type="match status" value="1"/>
</dbReference>
<dbReference type="GO" id="GO:0015030">
    <property type="term" value="C:Cajal body"/>
    <property type="evidence" value="ECO:0007669"/>
    <property type="project" value="UniProtKB-SubCell"/>
</dbReference>
<dbReference type="STRING" id="104421.E2A7Y8"/>
<dbReference type="GO" id="GO:0030018">
    <property type="term" value="C:Z disc"/>
    <property type="evidence" value="ECO:0007669"/>
    <property type="project" value="UniProtKB-SubCell"/>
</dbReference>
<keyword evidence="6" id="KW-0539">Nucleus</keyword>
<dbReference type="InterPro" id="IPR010304">
    <property type="entry name" value="SMN_Tudor"/>
</dbReference>
<dbReference type="Proteomes" id="UP000000311">
    <property type="component" value="Unassembled WGS sequence"/>
</dbReference>
<evidence type="ECO:0000256" key="3">
    <source>
        <dbReference type="ARBA" id="ARBA00005371"/>
    </source>
</evidence>
<keyword evidence="11" id="KW-1185">Reference proteome</keyword>
<feature type="region of interest" description="Disordered" evidence="8">
    <location>
        <begin position="141"/>
        <end position="160"/>
    </location>
</feature>
<dbReference type="PROSITE" id="PS50304">
    <property type="entry name" value="TUDOR"/>
    <property type="match status" value="1"/>
</dbReference>
<name>E2A7Y8_CAMFO</name>
<dbReference type="GO" id="GO:0008380">
    <property type="term" value="P:RNA splicing"/>
    <property type="evidence" value="ECO:0007669"/>
    <property type="project" value="UniProtKB-KW"/>
</dbReference>
<dbReference type="GO" id="GO:0097504">
    <property type="term" value="C:Gemini of Cajal bodies"/>
    <property type="evidence" value="ECO:0007669"/>
    <property type="project" value="UniProtKB-SubCell"/>
</dbReference>